<evidence type="ECO:0000256" key="1">
    <source>
        <dbReference type="ARBA" id="ARBA00007435"/>
    </source>
</evidence>
<gene>
    <name evidence="3" type="ORF">A2W41_00235</name>
</gene>
<comment type="similarity">
    <text evidence="1">Belongs to the UPF0213 family.</text>
</comment>
<dbReference type="Pfam" id="PF01541">
    <property type="entry name" value="GIY-YIG"/>
    <property type="match status" value="1"/>
</dbReference>
<dbReference type="Proteomes" id="UP000176700">
    <property type="component" value="Unassembled WGS sequence"/>
</dbReference>
<dbReference type="SUPFAM" id="SSF82771">
    <property type="entry name" value="GIY-YIG endonuclease"/>
    <property type="match status" value="1"/>
</dbReference>
<dbReference type="Gene3D" id="3.40.1440.10">
    <property type="entry name" value="GIY-YIG endonuclease"/>
    <property type="match status" value="1"/>
</dbReference>
<dbReference type="PANTHER" id="PTHR34477:SF1">
    <property type="entry name" value="UPF0213 PROTEIN YHBQ"/>
    <property type="match status" value="1"/>
</dbReference>
<sequence length="81" mass="9665">MWFVYILECEDGSFYTGITDHIQRRFSEHRNGKGGHYTSSHEPRKLLYSEKHNTKSGALKRERQIKGWRKEKKLKLINLSN</sequence>
<organism evidence="3 4">
    <name type="scientific">Candidatus Ryanbacteria bacterium RIFCSPHIGHO2_01_45_13</name>
    <dbReference type="NCBI Taxonomy" id="1802112"/>
    <lineage>
        <taxon>Bacteria</taxon>
        <taxon>Candidatus Ryaniibacteriota</taxon>
    </lineage>
</organism>
<evidence type="ECO:0000313" key="3">
    <source>
        <dbReference type="EMBL" id="OGZ43804.1"/>
    </source>
</evidence>
<dbReference type="PROSITE" id="PS50164">
    <property type="entry name" value="GIY_YIG"/>
    <property type="match status" value="1"/>
</dbReference>
<dbReference type="EMBL" id="MHNI01000002">
    <property type="protein sequence ID" value="OGZ43804.1"/>
    <property type="molecule type" value="Genomic_DNA"/>
</dbReference>
<dbReference type="AlphaFoldDB" id="A0A1G2G0E7"/>
<accession>A0A1G2G0E7</accession>
<dbReference type="PANTHER" id="PTHR34477">
    <property type="entry name" value="UPF0213 PROTEIN YHBQ"/>
    <property type="match status" value="1"/>
</dbReference>
<evidence type="ECO:0000313" key="4">
    <source>
        <dbReference type="Proteomes" id="UP000176700"/>
    </source>
</evidence>
<feature type="domain" description="GIY-YIG" evidence="2">
    <location>
        <begin position="1"/>
        <end position="75"/>
    </location>
</feature>
<dbReference type="InterPro" id="IPR035901">
    <property type="entry name" value="GIY-YIG_endonuc_sf"/>
</dbReference>
<dbReference type="InterPro" id="IPR000305">
    <property type="entry name" value="GIY-YIG_endonuc"/>
</dbReference>
<evidence type="ECO:0000259" key="2">
    <source>
        <dbReference type="PROSITE" id="PS50164"/>
    </source>
</evidence>
<protein>
    <recommendedName>
        <fullName evidence="2">GIY-YIG domain-containing protein</fullName>
    </recommendedName>
</protein>
<reference evidence="3 4" key="1">
    <citation type="journal article" date="2016" name="Nat. Commun.">
        <title>Thousands of microbial genomes shed light on interconnected biogeochemical processes in an aquifer system.</title>
        <authorList>
            <person name="Anantharaman K."/>
            <person name="Brown C.T."/>
            <person name="Hug L.A."/>
            <person name="Sharon I."/>
            <person name="Castelle C.J."/>
            <person name="Probst A.J."/>
            <person name="Thomas B.C."/>
            <person name="Singh A."/>
            <person name="Wilkins M.J."/>
            <person name="Karaoz U."/>
            <person name="Brodie E.L."/>
            <person name="Williams K.H."/>
            <person name="Hubbard S.S."/>
            <person name="Banfield J.F."/>
        </authorList>
    </citation>
    <scope>NUCLEOTIDE SEQUENCE [LARGE SCALE GENOMIC DNA]</scope>
</reference>
<dbReference type="InterPro" id="IPR050190">
    <property type="entry name" value="UPF0213_domain"/>
</dbReference>
<dbReference type="CDD" id="cd10456">
    <property type="entry name" value="GIY-YIG_UPF0213"/>
    <property type="match status" value="1"/>
</dbReference>
<proteinExistence type="inferred from homology"/>
<name>A0A1G2G0E7_9BACT</name>
<comment type="caution">
    <text evidence="3">The sequence shown here is derived from an EMBL/GenBank/DDBJ whole genome shotgun (WGS) entry which is preliminary data.</text>
</comment>